<dbReference type="GO" id="GO:0032259">
    <property type="term" value="P:methylation"/>
    <property type="evidence" value="ECO:0007669"/>
    <property type="project" value="UniProtKB-KW"/>
</dbReference>
<dbReference type="Gene3D" id="3.30.950.10">
    <property type="entry name" value="Methyltransferase, Cobalt-precorrin-4 Transmethylase, Domain 2"/>
    <property type="match status" value="1"/>
</dbReference>
<dbReference type="KEGG" id="thi:THI_3594"/>
<reference evidence="11 13" key="4">
    <citation type="submission" date="2015-03" db="EMBL/GenBank/DDBJ databases">
        <authorList>
            <person name="Regsiter A."/>
            <person name="william w."/>
        </authorList>
    </citation>
    <scope>NUCLEOTIDE SEQUENCE [LARGE SCALE GENOMIC DNA]</scope>
    <source>
        <strain evidence="11 13">CB1</strain>
    </source>
</reference>
<reference key="1">
    <citation type="submission" date="2009-07" db="EMBL/GenBank/DDBJ databases">
        <authorList>
            <person name="Genoscope - CEA"/>
        </authorList>
    </citation>
    <scope>NUCLEOTIDE SEQUENCE</scope>
    <source>
        <strain>3As</strain>
    </source>
</reference>
<dbReference type="InterPro" id="IPR000878">
    <property type="entry name" value="4pyrrol_Mease"/>
</dbReference>
<dbReference type="SUPFAM" id="SSF53790">
    <property type="entry name" value="Tetrapyrrole methylase"/>
    <property type="match status" value="1"/>
</dbReference>
<dbReference type="NCBIfam" id="NF004790">
    <property type="entry name" value="PRK06136.1"/>
    <property type="match status" value="1"/>
</dbReference>
<sequence length="274" mass="28723">MPNPADPSRFTVHLVGAGPGDPELLTLKAARVLQRATVALVDDLVNPGCLKHLAADCRIVSVGKRGGCASTPQDFIERLMVYEALRGERVVRLKGGDPLVFGRAGEEIAALHAVGLQVEVVPGITAGVAAAAAARTSLTHRHHAPGVAFITGHRQPDGSPLRWAALAKSGLTLAIYMGVAEASSIEAGLLQGGLPPETPAMLVQAASCTEERLVATRLADLCKTIQTKEVGSPCVMLIGEALQEAVQLLHTPNNSSWSEDAVHAEEHVRQYVAA</sequence>
<keyword evidence="13" id="KW-1185">Reference proteome</keyword>
<evidence type="ECO:0000313" key="13">
    <source>
        <dbReference type="Proteomes" id="UP000078599"/>
    </source>
</evidence>
<dbReference type="InterPro" id="IPR050161">
    <property type="entry name" value="Siro_Cobalamin_biosynth"/>
</dbReference>
<dbReference type="Proteomes" id="UP000078599">
    <property type="component" value="Unassembled WGS sequence"/>
</dbReference>
<dbReference type="EMBL" id="CTRI01000008">
    <property type="protein sequence ID" value="CQR30898.1"/>
    <property type="molecule type" value="Genomic_DNA"/>
</dbReference>
<gene>
    <name evidence="10" type="primary">cobA</name>
    <name evidence="10" type="ordered locus">THI_3594</name>
    <name evidence="11" type="ORF">THICB1_160017</name>
</gene>
<feature type="domain" description="Tetrapyrrole methylase" evidence="9">
    <location>
        <begin position="11"/>
        <end position="221"/>
    </location>
</feature>
<dbReference type="InterPro" id="IPR014777">
    <property type="entry name" value="4pyrrole_Mease_sub1"/>
</dbReference>
<proteinExistence type="inferred from homology"/>
<evidence type="ECO:0000313" key="10">
    <source>
        <dbReference type="EMBL" id="CAZ90177.1"/>
    </source>
</evidence>
<dbReference type="EMBL" id="FP475956">
    <property type="protein sequence ID" value="CAZ90177.1"/>
    <property type="molecule type" value="Genomic_DNA"/>
</dbReference>
<evidence type="ECO:0000313" key="11">
    <source>
        <dbReference type="EMBL" id="CQR30898.1"/>
    </source>
</evidence>
<dbReference type="PROSITE" id="PS00840">
    <property type="entry name" value="SUMT_2"/>
    <property type="match status" value="1"/>
</dbReference>
<evidence type="ECO:0000259" key="9">
    <source>
        <dbReference type="Pfam" id="PF00590"/>
    </source>
</evidence>
<dbReference type="InterPro" id="IPR014776">
    <property type="entry name" value="4pyrrole_Mease_sub2"/>
</dbReference>
<evidence type="ECO:0000256" key="1">
    <source>
        <dbReference type="ARBA" id="ARBA00005879"/>
    </source>
</evidence>
<dbReference type="NCBIfam" id="TIGR01469">
    <property type="entry name" value="cobA_cysG_Cterm"/>
    <property type="match status" value="1"/>
</dbReference>
<comment type="pathway">
    <text evidence="7">Porphyrin-containing compound metabolism; siroheme biosynthesis; precorrin-2 from uroporphyrinogen III: step 1/1.</text>
</comment>
<dbReference type="PANTHER" id="PTHR45790">
    <property type="entry name" value="SIROHEME SYNTHASE-RELATED"/>
    <property type="match status" value="1"/>
</dbReference>
<dbReference type="InterPro" id="IPR006366">
    <property type="entry name" value="CobA/CysG_C"/>
</dbReference>
<evidence type="ECO:0000256" key="8">
    <source>
        <dbReference type="RuleBase" id="RU003960"/>
    </source>
</evidence>
<dbReference type="PROSITE" id="PS00839">
    <property type="entry name" value="SUMT_1"/>
    <property type="match status" value="1"/>
</dbReference>
<dbReference type="RefSeq" id="WP_013107421.1">
    <property type="nucleotide sequence ID" value="NC_014145.1"/>
</dbReference>
<comment type="similarity">
    <text evidence="1 8">Belongs to the precorrin methyltransferase family.</text>
</comment>
<dbReference type="CDD" id="cd11642">
    <property type="entry name" value="SUMT"/>
    <property type="match status" value="1"/>
</dbReference>
<dbReference type="Gene3D" id="3.40.1010.10">
    <property type="entry name" value="Cobalt-precorrin-4 Transmethylase, Domain 1"/>
    <property type="match status" value="1"/>
</dbReference>
<evidence type="ECO:0000256" key="5">
    <source>
        <dbReference type="ARBA" id="ARBA00022691"/>
    </source>
</evidence>
<keyword evidence="5" id="KW-0949">S-adenosyl-L-methionine</keyword>
<dbReference type="AlphaFoldDB" id="D6CNP9"/>
<keyword evidence="4 8" id="KW-0808">Transferase</keyword>
<dbReference type="eggNOG" id="COG0007">
    <property type="taxonomic scope" value="Bacteria"/>
</dbReference>
<keyword evidence="6" id="KW-0627">Porphyrin biosynthesis</keyword>
<keyword evidence="3 8" id="KW-0489">Methyltransferase</keyword>
<protein>
    <recommendedName>
        <fullName evidence="2">uroporphyrinogen-III C-methyltransferase</fullName>
        <ecNumber evidence="2">2.1.1.107</ecNumber>
    </recommendedName>
</protein>
<reference evidence="10" key="3">
    <citation type="submission" date="2010-07" db="EMBL/GenBank/DDBJ databases">
        <authorList>
            <person name="Genoscope - CEA"/>
        </authorList>
    </citation>
    <scope>NUCLEOTIDE SEQUENCE</scope>
    <source>
        <strain evidence="10">3As</strain>
    </source>
</reference>
<evidence type="ECO:0000256" key="2">
    <source>
        <dbReference type="ARBA" id="ARBA00012162"/>
    </source>
</evidence>
<name>D6CNP9_THIA3</name>
<dbReference type="FunFam" id="3.40.1010.10:FF:000001">
    <property type="entry name" value="Siroheme synthase"/>
    <property type="match status" value="1"/>
</dbReference>
<dbReference type="OrthoDB" id="9815856at2"/>
<dbReference type="UniPathway" id="UPA00262">
    <property type="reaction ID" value="UER00211"/>
</dbReference>
<reference evidence="12" key="2">
    <citation type="journal article" date="2010" name="PLoS Genet.">
        <title>Structure, function, and evolution of the Thiomonas spp. genome.</title>
        <authorList>
            <person name="Arsene-Ploetze F."/>
            <person name="Koechler S."/>
            <person name="Marchal M."/>
            <person name="Coppee J.Y."/>
            <person name="Chandler M."/>
            <person name="Bonnefoy V."/>
            <person name="Brochier-Armanet C."/>
            <person name="Barakat M."/>
            <person name="Barbe V."/>
            <person name="Battaglia-Brunet F."/>
            <person name="Bruneel O."/>
            <person name="Bryan C.G."/>
            <person name="Cleiss-Arnold J."/>
            <person name="Cruveiller S."/>
            <person name="Erhardt M."/>
            <person name="Heinrich-Salmeron A."/>
            <person name="Hommais F."/>
            <person name="Joulian C."/>
            <person name="Krin E."/>
            <person name="Lieutaud A."/>
            <person name="Lievremont D."/>
            <person name="Michel C."/>
            <person name="Muller D."/>
            <person name="Ortet P."/>
            <person name="Proux C."/>
            <person name="Siguier P."/>
            <person name="Roche D."/>
            <person name="Rouy Z."/>
            <person name="Salvignol G."/>
            <person name="Slyemi D."/>
            <person name="Talla E."/>
            <person name="Weiss S."/>
            <person name="Weissenbach J."/>
            <person name="Medigue C."/>
            <person name="Bertin P.N."/>
        </authorList>
    </citation>
    <scope>NUCLEOTIDE SEQUENCE [LARGE SCALE GENOMIC DNA]</scope>
    <source>
        <strain evidence="12">DSM 22701 / CIP 110005 / 3As</strain>
    </source>
</reference>
<evidence type="ECO:0000256" key="3">
    <source>
        <dbReference type="ARBA" id="ARBA00022603"/>
    </source>
</evidence>
<evidence type="ECO:0000256" key="6">
    <source>
        <dbReference type="ARBA" id="ARBA00023244"/>
    </source>
</evidence>
<dbReference type="EC" id="2.1.1.107" evidence="2"/>
<evidence type="ECO:0000313" key="12">
    <source>
        <dbReference type="Proteomes" id="UP000002372"/>
    </source>
</evidence>
<dbReference type="Pfam" id="PF00590">
    <property type="entry name" value="TP_methylase"/>
    <property type="match status" value="1"/>
</dbReference>
<organism evidence="10 12">
    <name type="scientific">Thiomonas arsenitoxydans (strain DSM 22701 / CIP 110005 / 3As)</name>
    <dbReference type="NCBI Taxonomy" id="426114"/>
    <lineage>
        <taxon>Bacteria</taxon>
        <taxon>Pseudomonadati</taxon>
        <taxon>Pseudomonadota</taxon>
        <taxon>Betaproteobacteria</taxon>
        <taxon>Burkholderiales</taxon>
        <taxon>Thiomonas</taxon>
    </lineage>
</organism>
<dbReference type="HOGENOM" id="CLU_011276_7_0_4"/>
<dbReference type="GO" id="GO:0004851">
    <property type="term" value="F:uroporphyrin-III C-methyltransferase activity"/>
    <property type="evidence" value="ECO:0007669"/>
    <property type="project" value="UniProtKB-EC"/>
</dbReference>
<accession>D6CNP9</accession>
<dbReference type="GO" id="GO:0019354">
    <property type="term" value="P:siroheme biosynthetic process"/>
    <property type="evidence" value="ECO:0007669"/>
    <property type="project" value="UniProtKB-UniPathway"/>
</dbReference>
<dbReference type="Proteomes" id="UP000002372">
    <property type="component" value="Chromosome"/>
</dbReference>
<dbReference type="InterPro" id="IPR003043">
    <property type="entry name" value="Uropor_MeTrfase_CS"/>
</dbReference>
<dbReference type="InterPro" id="IPR035996">
    <property type="entry name" value="4pyrrol_Methylase_sf"/>
</dbReference>
<evidence type="ECO:0000256" key="4">
    <source>
        <dbReference type="ARBA" id="ARBA00022679"/>
    </source>
</evidence>
<dbReference type="PANTHER" id="PTHR45790:SF3">
    <property type="entry name" value="S-ADENOSYL-L-METHIONINE-DEPENDENT UROPORPHYRINOGEN III METHYLTRANSFERASE, CHLOROPLASTIC"/>
    <property type="match status" value="1"/>
</dbReference>
<evidence type="ECO:0000256" key="7">
    <source>
        <dbReference type="ARBA" id="ARBA00025705"/>
    </source>
</evidence>